<dbReference type="Proteomes" id="UP001387215">
    <property type="component" value="Unassembled WGS sequence"/>
</dbReference>
<accession>A0AAU8MW14</accession>
<evidence type="ECO:0000313" key="2">
    <source>
        <dbReference type="EMBL" id="MEI2453273.1"/>
    </source>
</evidence>
<keyword evidence="1" id="KW-0732">Signal</keyword>
<evidence type="ECO:0000256" key="1">
    <source>
        <dbReference type="SAM" id="SignalP"/>
    </source>
</evidence>
<reference evidence="2 4" key="1">
    <citation type="submission" date="2024-02" db="EMBL/GenBank/DDBJ databases">
        <title>Lysobacter Genome Sequencing and Mining.</title>
        <authorList>
            <person name="Bierman J."/>
            <person name="Walker M.C."/>
        </authorList>
    </citation>
    <scope>NUCLEOTIDE SEQUENCE [LARGE SCALE GENOMIC DNA]</scope>
    <source>
        <strain evidence="2 4">PB6250</strain>
    </source>
</reference>
<feature type="chain" id="PRO_5043728513" evidence="1">
    <location>
        <begin position="27"/>
        <end position="105"/>
    </location>
</feature>
<reference evidence="3" key="2">
    <citation type="submission" date="2024-06" db="EMBL/GenBank/DDBJ databases">
        <authorList>
            <person name="Li S."/>
        </authorList>
    </citation>
    <scope>NUCLEOTIDE SEQUENCE</scope>
    <source>
        <strain evidence="3">SR10</strain>
    </source>
</reference>
<sequence length="105" mass="11307">MNVSKAKLGGLLFGFVLSLAALPSLAASSGGATPVPSDPARFGEWKASVRWLQPHRVDGPGGSMVYSWTYAHITALSQSECETQLYGYASQLNVQVVNYCAFYPY</sequence>
<proteinExistence type="predicted"/>
<name>A0AAU8MW14_9GAMM</name>
<evidence type="ECO:0000313" key="4">
    <source>
        <dbReference type="Proteomes" id="UP001387215"/>
    </source>
</evidence>
<dbReference type="EMBL" id="CP159925">
    <property type="protein sequence ID" value="XCO76660.1"/>
    <property type="molecule type" value="Genomic_DNA"/>
</dbReference>
<dbReference type="AlphaFoldDB" id="A0AAU8MW14"/>
<gene>
    <name evidence="3" type="ORF">ABU614_07725</name>
    <name evidence="2" type="ORF">V2J18_01125</name>
</gene>
<organism evidence="3">
    <name type="scientific">Lysobacter firmicutimachus</name>
    <dbReference type="NCBI Taxonomy" id="1792846"/>
    <lineage>
        <taxon>Bacteria</taxon>
        <taxon>Pseudomonadati</taxon>
        <taxon>Pseudomonadota</taxon>
        <taxon>Gammaproteobacteria</taxon>
        <taxon>Lysobacterales</taxon>
        <taxon>Lysobacteraceae</taxon>
        <taxon>Lysobacter</taxon>
    </lineage>
</organism>
<dbReference type="RefSeq" id="WP_064746035.1">
    <property type="nucleotide sequence ID" value="NZ_CP159925.1"/>
</dbReference>
<feature type="signal peptide" evidence="1">
    <location>
        <begin position="1"/>
        <end position="26"/>
    </location>
</feature>
<keyword evidence="4" id="KW-1185">Reference proteome</keyword>
<protein>
    <submittedName>
        <fullName evidence="3">Uncharacterized protein</fullName>
    </submittedName>
</protein>
<evidence type="ECO:0000313" key="3">
    <source>
        <dbReference type="EMBL" id="XCO76660.1"/>
    </source>
</evidence>
<dbReference type="EMBL" id="JBANDL010000002">
    <property type="protein sequence ID" value="MEI2453273.1"/>
    <property type="molecule type" value="Genomic_DNA"/>
</dbReference>